<dbReference type="OrthoDB" id="5238236at2759"/>
<name>A0A2S6CCU0_9PEZI</name>
<protein>
    <recommendedName>
        <fullName evidence="2">DUF6604 domain-containing protein</fullName>
    </recommendedName>
</protein>
<gene>
    <name evidence="3" type="ORF">CBER1_06233</name>
</gene>
<dbReference type="Proteomes" id="UP000237631">
    <property type="component" value="Unassembled WGS sequence"/>
</dbReference>
<accession>A0A2S6CCU0</accession>
<dbReference type="EMBL" id="PNEN01000492">
    <property type="protein sequence ID" value="PPJ57516.1"/>
    <property type="molecule type" value="Genomic_DNA"/>
</dbReference>
<dbReference type="Pfam" id="PF20253">
    <property type="entry name" value="DUF6604"/>
    <property type="match status" value="1"/>
</dbReference>
<proteinExistence type="predicted"/>
<evidence type="ECO:0000313" key="3">
    <source>
        <dbReference type="EMBL" id="PPJ57516.1"/>
    </source>
</evidence>
<dbReference type="PANTHER" id="PTHR38795">
    <property type="entry name" value="DUF6604 DOMAIN-CONTAINING PROTEIN"/>
    <property type="match status" value="1"/>
</dbReference>
<evidence type="ECO:0000313" key="4">
    <source>
        <dbReference type="Proteomes" id="UP000237631"/>
    </source>
</evidence>
<sequence>MESSPLADHYTRYKLGTAKVIRWLSQQAQRITERSGNVMNLPSPLTTKTLIRLAKIISFAKPKLKVPISILLVIEDVIRGRQRCADFYGQLEVNTTDGKFTPTNASHRHFISVLEEVRTLLKALDIEQPKKKDYSAAGNGKSTGDKPTKSARKNIFETLELEEPSDRLQTLPVTSKKDGKRPDQPPDDPELEEDAESKMAMSVWCMFEDIREIRYHLQSVWREYYDGKISFLAAVELTQTAFVFIEHIVEGLEPNDDGPDISYDEISDFLGIETSMGHNGLILFMNKTNIAATSDAAELLCISAWTVLQDFRTCIKGAHNPRYKNIRQSHQPFCDTLRQCEPILRHMASVLGNQPTHGDVKGFWIDLFTQDLLEMCRARGPIPIETVARCQVLLDALPAFAGQTHIGNEVLKETLERSSYEARFKGYEQKVLDCGDPKLAQRARGILATINQDGNFSRMDNARSKGLVGSYPWASDLNPETLLEHLPLLAGFRLCHLKVGHCLSSFKAPAGDDREVDHAALLSMAYLYRAARSIDLVQNEWADMETVIASQAMDGFYVRDADSLAGYARHFDLAIGVSASAFARDAARRPGLPGKPTIAAKMKKLQPQSNFARRRAHGADLVASGLNGYSAFYATLYKEAQRINKAPTTHLTSVELLQTIQRGMEIDEVYLKFDFWAFSMRCRAMLNNLRKAEPGSMKKLMGKKTPDIIELTHAVLWQAADTSLNSRERERPLLARLADSLQPVIVHDGASFVSVAQHGTSGHITESERPSSKYQWNGGEQTNAYGEKQDHPGTYREALDDYVDEKRNRVLNATCAKFRELEKADITTEKRLGLTRAWANEEFVKAELPLLIDTMEFLEGYQKVLITTKPKRDPALDMMLSMFGDPFKLYGWDEPGSAAQFKMKD</sequence>
<evidence type="ECO:0000256" key="1">
    <source>
        <dbReference type="SAM" id="MobiDB-lite"/>
    </source>
</evidence>
<dbReference type="InterPro" id="IPR046539">
    <property type="entry name" value="DUF6604"/>
</dbReference>
<feature type="domain" description="DUF6604" evidence="2">
    <location>
        <begin position="12"/>
        <end position="253"/>
    </location>
</feature>
<organism evidence="3 4">
    <name type="scientific">Cercospora berteroae</name>
    <dbReference type="NCBI Taxonomy" id="357750"/>
    <lineage>
        <taxon>Eukaryota</taxon>
        <taxon>Fungi</taxon>
        <taxon>Dikarya</taxon>
        <taxon>Ascomycota</taxon>
        <taxon>Pezizomycotina</taxon>
        <taxon>Dothideomycetes</taxon>
        <taxon>Dothideomycetidae</taxon>
        <taxon>Mycosphaerellales</taxon>
        <taxon>Mycosphaerellaceae</taxon>
        <taxon>Cercospora</taxon>
    </lineage>
</organism>
<feature type="region of interest" description="Disordered" evidence="1">
    <location>
        <begin position="163"/>
        <end position="196"/>
    </location>
</feature>
<dbReference type="AlphaFoldDB" id="A0A2S6CCU0"/>
<reference evidence="4" key="1">
    <citation type="journal article" date="2017" name="bioRxiv">
        <title>Conservation of a gene cluster reveals novel cercosporin biosynthetic mechanisms and extends production to the genus Colletotrichum.</title>
        <authorList>
            <person name="de Jonge R."/>
            <person name="Ebert M.K."/>
            <person name="Huitt-Roehl C.R."/>
            <person name="Pal P."/>
            <person name="Suttle J.C."/>
            <person name="Spanner R.E."/>
            <person name="Neubauer J.D."/>
            <person name="Jurick W.M.II."/>
            <person name="Stott K.A."/>
            <person name="Secor G.A."/>
            <person name="Thomma B.P.H.J."/>
            <person name="Van de Peer Y."/>
            <person name="Townsend C.A."/>
            <person name="Bolton M.D."/>
        </authorList>
    </citation>
    <scope>NUCLEOTIDE SEQUENCE [LARGE SCALE GENOMIC DNA]</scope>
    <source>
        <strain evidence="4">CBS538.71</strain>
    </source>
</reference>
<feature type="compositionally biased region" description="Basic and acidic residues" evidence="1">
    <location>
        <begin position="175"/>
        <end position="184"/>
    </location>
</feature>
<feature type="compositionally biased region" description="Acidic residues" evidence="1">
    <location>
        <begin position="185"/>
        <end position="195"/>
    </location>
</feature>
<dbReference type="PANTHER" id="PTHR38795:SF1">
    <property type="entry name" value="DUF6604 DOMAIN-CONTAINING PROTEIN"/>
    <property type="match status" value="1"/>
</dbReference>
<keyword evidence="4" id="KW-1185">Reference proteome</keyword>
<comment type="caution">
    <text evidence="3">The sequence shown here is derived from an EMBL/GenBank/DDBJ whole genome shotgun (WGS) entry which is preliminary data.</text>
</comment>
<evidence type="ECO:0000259" key="2">
    <source>
        <dbReference type="Pfam" id="PF20253"/>
    </source>
</evidence>
<dbReference type="STRING" id="357750.A0A2S6CCU0"/>
<feature type="region of interest" description="Disordered" evidence="1">
    <location>
        <begin position="132"/>
        <end position="151"/>
    </location>
</feature>